<dbReference type="PANTHER" id="PTHR13887:SF41">
    <property type="entry name" value="THIOREDOXIN SUPERFAMILY PROTEIN"/>
    <property type="match status" value="1"/>
</dbReference>
<dbReference type="OrthoDB" id="9799122at2"/>
<organism evidence="2 3">
    <name type="scientific">Micromonospora endolithica</name>
    <dbReference type="NCBI Taxonomy" id="230091"/>
    <lineage>
        <taxon>Bacteria</taxon>
        <taxon>Bacillati</taxon>
        <taxon>Actinomycetota</taxon>
        <taxon>Actinomycetes</taxon>
        <taxon>Micromonosporales</taxon>
        <taxon>Micromonosporaceae</taxon>
        <taxon>Micromonospora</taxon>
    </lineage>
</organism>
<dbReference type="SUPFAM" id="SSF52833">
    <property type="entry name" value="Thioredoxin-like"/>
    <property type="match status" value="1"/>
</dbReference>
<dbReference type="RefSeq" id="WP_120724839.1">
    <property type="nucleotide sequence ID" value="NZ_RBAK01000001.1"/>
</dbReference>
<dbReference type="Pfam" id="PF01323">
    <property type="entry name" value="DSBA"/>
    <property type="match status" value="1"/>
</dbReference>
<dbReference type="InterPro" id="IPR036249">
    <property type="entry name" value="Thioredoxin-like_sf"/>
</dbReference>
<reference evidence="2 3" key="1">
    <citation type="journal article" date="2004" name="Syst. Appl. Microbiol.">
        <title>Cryptoendolithic actinomycetes from antarctic sandstone rock samples: Micromonospora endolithica sp. nov. and two isolates related to Micromonospora coerulea Jensen 1932.</title>
        <authorList>
            <person name="Hirsch P."/>
            <person name="Mevs U."/>
            <person name="Kroppenstedt R.M."/>
            <person name="Schumann P."/>
            <person name="Stackebrandt E."/>
        </authorList>
    </citation>
    <scope>NUCLEOTIDE SEQUENCE [LARGE SCALE GENOMIC DNA]</scope>
    <source>
        <strain evidence="2 3">JCM 12677</strain>
    </source>
</reference>
<evidence type="ECO:0000259" key="1">
    <source>
        <dbReference type="Pfam" id="PF01323"/>
    </source>
</evidence>
<keyword evidence="3" id="KW-1185">Reference proteome</keyword>
<dbReference type="PANTHER" id="PTHR13887">
    <property type="entry name" value="GLUTATHIONE S-TRANSFERASE KAPPA"/>
    <property type="match status" value="1"/>
</dbReference>
<dbReference type="CDD" id="cd03024">
    <property type="entry name" value="DsbA_FrnE"/>
    <property type="match status" value="1"/>
</dbReference>
<name>A0A3A9ZRZ9_9ACTN</name>
<accession>A0A3A9ZRZ9</accession>
<dbReference type="AlphaFoldDB" id="A0A3A9ZRZ9"/>
<proteinExistence type="predicted"/>
<feature type="domain" description="DSBA-like thioredoxin" evidence="1">
    <location>
        <begin position="3"/>
        <end position="200"/>
    </location>
</feature>
<protein>
    <submittedName>
        <fullName evidence="2">DsbA family oxidoreductase</fullName>
    </submittedName>
</protein>
<dbReference type="Gene3D" id="3.40.30.10">
    <property type="entry name" value="Glutaredoxin"/>
    <property type="match status" value="1"/>
</dbReference>
<dbReference type="GO" id="GO:0016491">
    <property type="term" value="F:oxidoreductase activity"/>
    <property type="evidence" value="ECO:0007669"/>
    <property type="project" value="InterPro"/>
</dbReference>
<evidence type="ECO:0000313" key="2">
    <source>
        <dbReference type="EMBL" id="RKN50903.1"/>
    </source>
</evidence>
<dbReference type="InterPro" id="IPR001853">
    <property type="entry name" value="DSBA-like_thioredoxin_dom"/>
</dbReference>
<dbReference type="EMBL" id="RBAK01000001">
    <property type="protein sequence ID" value="RKN50903.1"/>
    <property type="molecule type" value="Genomic_DNA"/>
</dbReference>
<gene>
    <name evidence="2" type="ORF">D7223_03915</name>
</gene>
<comment type="caution">
    <text evidence="2">The sequence shown here is derived from an EMBL/GenBank/DDBJ whole genome shotgun (WGS) entry which is preliminary data.</text>
</comment>
<evidence type="ECO:0000313" key="3">
    <source>
        <dbReference type="Proteomes" id="UP000281726"/>
    </source>
</evidence>
<sequence length="207" mass="22778">MTVVEAYVDVLCPWCWIGKRRLDAALGGLSGPRPEIVWRAYELDPDAGRSPGPTAAEAMARWWGDRAEARVRRIRELGAAEGLDLDLHRARPVNTFDAHRLCRLAGERGLAGPMLERLLRAYHSQGRDVADPHTLRDLATEVGLDDAEVRVLLDGDRYADEVRADRRRAVERGVTGVPTLVVGDHAPVPGIQPVGRLRDLMAAARTG</sequence>
<dbReference type="Proteomes" id="UP000281726">
    <property type="component" value="Unassembled WGS sequence"/>
</dbReference>